<dbReference type="EMBL" id="BSEH01000317">
    <property type="protein sequence ID" value="GLJ58279.1"/>
    <property type="molecule type" value="Genomic_DNA"/>
</dbReference>
<keyword evidence="12" id="KW-0732">Signal</keyword>
<keyword evidence="4" id="KW-0812">Transmembrane</keyword>
<reference evidence="14" key="1">
    <citation type="submission" date="2022-12" db="EMBL/GenBank/DDBJ databases">
        <title>Chromosome-Level Genome Assembly of Japanese Cedar (Cryptomeriajaponica D. Don).</title>
        <authorList>
            <person name="Fujino T."/>
            <person name="Yamaguchi K."/>
            <person name="Yokoyama T."/>
            <person name="Hamanaka T."/>
            <person name="Harazono Y."/>
            <person name="Kamada H."/>
            <person name="Kobayashi W."/>
            <person name="Ujino-Ihara T."/>
            <person name="Uchiyama K."/>
            <person name="Matsumoto A."/>
            <person name="Izuno A."/>
            <person name="Tsumura Y."/>
            <person name="Toyoda A."/>
            <person name="Shigenobu S."/>
            <person name="Moriguchi Y."/>
            <person name="Ueno S."/>
            <person name="Kasahara M."/>
        </authorList>
    </citation>
    <scope>NUCLEOTIDE SEQUENCE</scope>
</reference>
<keyword evidence="5 11" id="KW-0547">Nucleotide-binding</keyword>
<dbReference type="PROSITE" id="PS00107">
    <property type="entry name" value="PROTEIN_KINASE_ATP"/>
    <property type="match status" value="1"/>
</dbReference>
<keyword evidence="2" id="KW-0723">Serine/threonine-protein kinase</keyword>
<dbReference type="Proteomes" id="UP001234787">
    <property type="component" value="Unassembled WGS sequence"/>
</dbReference>
<dbReference type="Gene3D" id="3.30.200.20">
    <property type="entry name" value="Phosphorylase Kinase, domain 1"/>
    <property type="match status" value="1"/>
</dbReference>
<comment type="subcellular location">
    <subcellularLocation>
        <location evidence="1">Membrane</location>
        <topology evidence="1">Single-pass membrane protein</topology>
    </subcellularLocation>
</comment>
<evidence type="ECO:0000313" key="15">
    <source>
        <dbReference type="Proteomes" id="UP001234787"/>
    </source>
</evidence>
<evidence type="ECO:0000256" key="12">
    <source>
        <dbReference type="SAM" id="SignalP"/>
    </source>
</evidence>
<keyword evidence="8" id="KW-1133">Transmembrane helix</keyword>
<protein>
    <recommendedName>
        <fullName evidence="13">Protein kinase domain-containing protein</fullName>
    </recommendedName>
</protein>
<evidence type="ECO:0000256" key="6">
    <source>
        <dbReference type="ARBA" id="ARBA00022777"/>
    </source>
</evidence>
<dbReference type="InterPro" id="IPR017441">
    <property type="entry name" value="Protein_kinase_ATP_BS"/>
</dbReference>
<keyword evidence="10" id="KW-0675">Receptor</keyword>
<evidence type="ECO:0000256" key="3">
    <source>
        <dbReference type="ARBA" id="ARBA00022679"/>
    </source>
</evidence>
<dbReference type="GO" id="GO:0004674">
    <property type="term" value="F:protein serine/threonine kinase activity"/>
    <property type="evidence" value="ECO:0007669"/>
    <property type="project" value="UniProtKB-KW"/>
</dbReference>
<evidence type="ECO:0000256" key="1">
    <source>
        <dbReference type="ARBA" id="ARBA00004167"/>
    </source>
</evidence>
<dbReference type="GO" id="GO:0016020">
    <property type="term" value="C:membrane"/>
    <property type="evidence" value="ECO:0007669"/>
    <property type="project" value="UniProtKB-SubCell"/>
</dbReference>
<dbReference type="Pfam" id="PF07714">
    <property type="entry name" value="PK_Tyr_Ser-Thr"/>
    <property type="match status" value="1"/>
</dbReference>
<evidence type="ECO:0000256" key="2">
    <source>
        <dbReference type="ARBA" id="ARBA00022527"/>
    </source>
</evidence>
<evidence type="ECO:0000256" key="10">
    <source>
        <dbReference type="ARBA" id="ARBA00023170"/>
    </source>
</evidence>
<keyword evidence="15" id="KW-1185">Reference proteome</keyword>
<dbReference type="InterPro" id="IPR008271">
    <property type="entry name" value="Ser/Thr_kinase_AS"/>
</dbReference>
<evidence type="ECO:0000256" key="8">
    <source>
        <dbReference type="ARBA" id="ARBA00022989"/>
    </source>
</evidence>
<sequence length="790" mass="88603">MKFKSLTLLAITAFIGLLTRCTLANPDGFLSINCGASNNGTNGEIDWITDSLFIKYRNTSIMPPFTLINTPYQYQSMAYFTNMEANKYCYLLPVRPHIQYLVRVSFFLKGFENLRLASTFDLYIEGINWAKVKLTNSQMYRPMYYEIILAPKRDSMTLCLARNSDTQESYYVFISTIRLRPLQPAMYNTFTDFNYSALLLFYRINFGSSYEISFPDDQYDRLWEPPQVTLTSTYVISTNDSFLGSIRNQPPVSVLKTAITSLLGEDQLLVSNWHILPQGIYYFAVYLCNINKTSLSGNNTFQIFIGNVQIAEIVVPEYMYCLSPETRLELSTTDSTDIRIRSKTGSEMRPFINAAEAYQIVKITNMTHAGDVLAIRKIADTVNVPDDWTTGDPCLPAGLPLTGVMCNEEDPPRVIIVNLTNKGLTGNIPPTIANLTALKQLNNKLDGDVPPGLVKPGLNLQVLPQSKFLQDKKNKEKDKDDPNEFQKVVVEYSEEDIKAATNNYSTIIGKGGFGIVFYGQLSGNDVAVKILSTDSCQGKQEFRNEVTLLSRVHHKNLVNLLGYCRQPIVALLYEFMEYGTLTNHIHGSAKRERPLDWQTRINIALQAAEGLLYLHEGCSPPIIHRDIKCTNILLDKNMSAKITDFGLSKLLQNSRSHVTTEVKGTLGYLDPEYYGTSSLNEKSDVYSFGVVLFEIISGVPPKEGIVESAKILLSCGRIADLMDSLLGGQYSLESAWRVAEVAYNFVEPRPVNRPTMNTVVKELAEAKALVSHDGIKPTSLKVLDDVPKAR</sequence>
<dbReference type="PANTHER" id="PTHR45631">
    <property type="entry name" value="OS07G0107800 PROTEIN-RELATED"/>
    <property type="match status" value="1"/>
</dbReference>
<feature type="chain" id="PRO_5042171957" description="Protein kinase domain-containing protein" evidence="12">
    <location>
        <begin position="25"/>
        <end position="790"/>
    </location>
</feature>
<proteinExistence type="predicted"/>
<feature type="domain" description="Protein kinase" evidence="13">
    <location>
        <begin position="502"/>
        <end position="775"/>
    </location>
</feature>
<accession>A0AAD3NR25</accession>
<dbReference type="Gene3D" id="3.80.10.10">
    <property type="entry name" value="Ribonuclease Inhibitor"/>
    <property type="match status" value="1"/>
</dbReference>
<feature type="signal peptide" evidence="12">
    <location>
        <begin position="1"/>
        <end position="24"/>
    </location>
</feature>
<gene>
    <name evidence="14" type="ORF">SUGI_1428750</name>
</gene>
<dbReference type="InterPro" id="IPR001245">
    <property type="entry name" value="Ser-Thr/Tyr_kinase_cat_dom"/>
</dbReference>
<dbReference type="SMART" id="SM00220">
    <property type="entry name" value="S_TKc"/>
    <property type="match status" value="1"/>
</dbReference>
<dbReference type="InterPro" id="IPR032675">
    <property type="entry name" value="LRR_dom_sf"/>
</dbReference>
<name>A0AAD3NR25_CRYJA</name>
<organism evidence="14 15">
    <name type="scientific">Cryptomeria japonica</name>
    <name type="common">Japanese cedar</name>
    <name type="synonym">Cupressus japonica</name>
    <dbReference type="NCBI Taxonomy" id="3369"/>
    <lineage>
        <taxon>Eukaryota</taxon>
        <taxon>Viridiplantae</taxon>
        <taxon>Streptophyta</taxon>
        <taxon>Embryophyta</taxon>
        <taxon>Tracheophyta</taxon>
        <taxon>Spermatophyta</taxon>
        <taxon>Pinopsida</taxon>
        <taxon>Pinidae</taxon>
        <taxon>Conifers II</taxon>
        <taxon>Cupressales</taxon>
        <taxon>Cupressaceae</taxon>
        <taxon>Cryptomeria</taxon>
    </lineage>
</organism>
<evidence type="ECO:0000256" key="5">
    <source>
        <dbReference type="ARBA" id="ARBA00022741"/>
    </source>
</evidence>
<dbReference type="SUPFAM" id="SSF56112">
    <property type="entry name" value="Protein kinase-like (PK-like)"/>
    <property type="match status" value="1"/>
</dbReference>
<evidence type="ECO:0000256" key="9">
    <source>
        <dbReference type="ARBA" id="ARBA00023136"/>
    </source>
</evidence>
<keyword evidence="3" id="KW-0808">Transferase</keyword>
<evidence type="ECO:0000256" key="4">
    <source>
        <dbReference type="ARBA" id="ARBA00022692"/>
    </source>
</evidence>
<dbReference type="PROSITE" id="PS00108">
    <property type="entry name" value="PROTEIN_KINASE_ST"/>
    <property type="match status" value="1"/>
</dbReference>
<evidence type="ECO:0000256" key="11">
    <source>
        <dbReference type="PROSITE-ProRule" id="PRU10141"/>
    </source>
</evidence>
<dbReference type="GO" id="GO:0005524">
    <property type="term" value="F:ATP binding"/>
    <property type="evidence" value="ECO:0007669"/>
    <property type="project" value="UniProtKB-UniRule"/>
</dbReference>
<dbReference type="Gene3D" id="1.10.510.10">
    <property type="entry name" value="Transferase(Phosphotransferase) domain 1"/>
    <property type="match status" value="1"/>
</dbReference>
<keyword evidence="6" id="KW-0418">Kinase</keyword>
<feature type="binding site" evidence="11">
    <location>
        <position position="529"/>
    </location>
    <ligand>
        <name>ATP</name>
        <dbReference type="ChEBI" id="CHEBI:30616"/>
    </ligand>
</feature>
<dbReference type="InterPro" id="IPR011009">
    <property type="entry name" value="Kinase-like_dom_sf"/>
</dbReference>
<dbReference type="InterPro" id="IPR024788">
    <property type="entry name" value="Malectin-like_Carb-bd_dom"/>
</dbReference>
<keyword evidence="9" id="KW-0472">Membrane</keyword>
<dbReference type="InterPro" id="IPR000719">
    <property type="entry name" value="Prot_kinase_dom"/>
</dbReference>
<dbReference type="FunFam" id="1.10.510.10:FF:000146">
    <property type="entry name" value="LRR receptor-like serine/threonine-protein kinase IOS1"/>
    <property type="match status" value="1"/>
</dbReference>
<evidence type="ECO:0000256" key="7">
    <source>
        <dbReference type="ARBA" id="ARBA00022840"/>
    </source>
</evidence>
<evidence type="ECO:0000259" key="13">
    <source>
        <dbReference type="PROSITE" id="PS50011"/>
    </source>
</evidence>
<keyword evidence="7 11" id="KW-0067">ATP-binding</keyword>
<dbReference type="Pfam" id="PF12819">
    <property type="entry name" value="Malectin_like"/>
    <property type="match status" value="1"/>
</dbReference>
<evidence type="ECO:0000313" key="14">
    <source>
        <dbReference type="EMBL" id="GLJ58279.1"/>
    </source>
</evidence>
<dbReference type="AlphaFoldDB" id="A0AAD3NR25"/>
<dbReference type="PROSITE" id="PS50011">
    <property type="entry name" value="PROTEIN_KINASE_DOM"/>
    <property type="match status" value="1"/>
</dbReference>
<comment type="caution">
    <text evidence="14">The sequence shown here is derived from an EMBL/GenBank/DDBJ whole genome shotgun (WGS) entry which is preliminary data.</text>
</comment>